<evidence type="ECO:0008006" key="4">
    <source>
        <dbReference type="Google" id="ProtNLM"/>
    </source>
</evidence>
<keyword evidence="3" id="KW-1185">Reference proteome</keyword>
<name>A0AAF1JX10_9PROT</name>
<dbReference type="Proteomes" id="UP001196068">
    <property type="component" value="Unassembled WGS sequence"/>
</dbReference>
<gene>
    <name evidence="2" type="ORF">GXW79_11705</name>
</gene>
<dbReference type="EMBL" id="JAAEDH010000012">
    <property type="protein sequence ID" value="MBR0655741.1"/>
    <property type="molecule type" value="Genomic_DNA"/>
</dbReference>
<feature type="signal peptide" evidence="1">
    <location>
        <begin position="1"/>
        <end position="27"/>
    </location>
</feature>
<accession>A0AAF1JX10</accession>
<dbReference type="PROSITE" id="PS51257">
    <property type="entry name" value="PROKAR_LIPOPROTEIN"/>
    <property type="match status" value="1"/>
</dbReference>
<proteinExistence type="predicted"/>
<reference evidence="2" key="1">
    <citation type="submission" date="2020-01" db="EMBL/GenBank/DDBJ databases">
        <authorList>
            <person name="Rat A."/>
        </authorList>
    </citation>
    <scope>NUCLEOTIDE SEQUENCE</scope>
    <source>
        <strain evidence="2">LMG 28251</strain>
    </source>
</reference>
<evidence type="ECO:0000256" key="1">
    <source>
        <dbReference type="SAM" id="SignalP"/>
    </source>
</evidence>
<feature type="chain" id="PRO_5042204182" description="Lipoprotein" evidence="1">
    <location>
        <begin position="28"/>
        <end position="134"/>
    </location>
</feature>
<keyword evidence="1" id="KW-0732">Signal</keyword>
<protein>
    <recommendedName>
        <fullName evidence="4">Lipoprotein</fullName>
    </recommendedName>
</protein>
<dbReference type="RefSeq" id="WP_211874579.1">
    <property type="nucleotide sequence ID" value="NZ_JAAEDH010000012.1"/>
</dbReference>
<sequence length="134" mass="14548">MIRRQVFAALAVLGSLGLAGCVVPQTAGQGAQYVQPIVQQVPRQACDTRFTVVNQSNVTVRELYFSSSRLASFGVDQLGQRVLQPGQSMNFVAANPGGYDFRVVWVNGRRADLMNVDVCQASRITVTNRGMVAQ</sequence>
<evidence type="ECO:0000313" key="3">
    <source>
        <dbReference type="Proteomes" id="UP001196068"/>
    </source>
</evidence>
<dbReference type="AlphaFoldDB" id="A0AAF1JX10"/>
<comment type="caution">
    <text evidence="2">The sequence shown here is derived from an EMBL/GenBank/DDBJ whole genome shotgun (WGS) entry which is preliminary data.</text>
</comment>
<evidence type="ECO:0000313" key="2">
    <source>
        <dbReference type="EMBL" id="MBR0655741.1"/>
    </source>
</evidence>
<reference evidence="2" key="2">
    <citation type="journal article" date="2021" name="Syst. Appl. Microbiol.">
        <title>Roseomonas hellenica sp. nov., isolated from roots of wild-growing Alkanna tinctoria.</title>
        <authorList>
            <person name="Rat A."/>
            <person name="Naranjo H.D."/>
            <person name="Lebbe L."/>
            <person name="Cnockaert M."/>
            <person name="Krigas N."/>
            <person name="Grigoriadou K."/>
            <person name="Maloupa E."/>
            <person name="Willems A."/>
        </authorList>
    </citation>
    <scope>NUCLEOTIDE SEQUENCE</scope>
    <source>
        <strain evidence="2">LMG 28251</strain>
    </source>
</reference>
<organism evidence="2 3">
    <name type="scientific">Plastoroseomonas arctica</name>
    <dbReference type="NCBI Taxonomy" id="1509237"/>
    <lineage>
        <taxon>Bacteria</taxon>
        <taxon>Pseudomonadati</taxon>
        <taxon>Pseudomonadota</taxon>
        <taxon>Alphaproteobacteria</taxon>
        <taxon>Acetobacterales</taxon>
        <taxon>Acetobacteraceae</taxon>
        <taxon>Plastoroseomonas</taxon>
    </lineage>
</organism>